<dbReference type="PROSITE" id="PS50958">
    <property type="entry name" value="SMB_2"/>
    <property type="match status" value="1"/>
</dbReference>
<keyword evidence="1" id="KW-1015">Disulfide bond</keyword>
<evidence type="ECO:0000256" key="2">
    <source>
        <dbReference type="SAM" id="MobiDB-lite"/>
    </source>
</evidence>
<sequence>SSQPSCRYNCGYNMGSCSCSSSCQWNGNCCHDYYSYCGSSPTTSYPEPTSCKTTSEPLKEESSLFFSSSSSFWSLSWSLMSEKLKSSLTDLTGDEATSSSPFSSSSASSSSEKSNVYFGLEAVAL</sequence>
<dbReference type="EMBL" id="GBYX01473251">
    <property type="protein sequence ID" value="JAO08405.1"/>
    <property type="molecule type" value="Transcribed_RNA"/>
</dbReference>
<name>A0A0S7EV05_9TELE</name>
<evidence type="ECO:0000313" key="4">
    <source>
        <dbReference type="EMBL" id="JAO08405.1"/>
    </source>
</evidence>
<feature type="region of interest" description="Disordered" evidence="2">
    <location>
        <begin position="91"/>
        <end position="114"/>
    </location>
</feature>
<feature type="non-terminal residue" evidence="4">
    <location>
        <position position="1"/>
    </location>
</feature>
<dbReference type="Pfam" id="PF01033">
    <property type="entry name" value="Somatomedin_B"/>
    <property type="match status" value="1"/>
</dbReference>
<feature type="compositionally biased region" description="Low complexity" evidence="2">
    <location>
        <begin position="98"/>
        <end position="114"/>
    </location>
</feature>
<gene>
    <name evidence="4" type="primary">PPUP7073</name>
</gene>
<protein>
    <submittedName>
        <fullName evidence="4">PPUP7073</fullName>
    </submittedName>
</protein>
<evidence type="ECO:0000256" key="1">
    <source>
        <dbReference type="ARBA" id="ARBA00023157"/>
    </source>
</evidence>
<accession>A0A0S7EV05</accession>
<organism evidence="4">
    <name type="scientific">Poeciliopsis prolifica</name>
    <name type="common">blackstripe livebearer</name>
    <dbReference type="NCBI Taxonomy" id="188132"/>
    <lineage>
        <taxon>Eukaryota</taxon>
        <taxon>Metazoa</taxon>
        <taxon>Chordata</taxon>
        <taxon>Craniata</taxon>
        <taxon>Vertebrata</taxon>
        <taxon>Euteleostomi</taxon>
        <taxon>Actinopterygii</taxon>
        <taxon>Neopterygii</taxon>
        <taxon>Teleostei</taxon>
        <taxon>Neoteleostei</taxon>
        <taxon>Acanthomorphata</taxon>
        <taxon>Ovalentaria</taxon>
        <taxon>Atherinomorphae</taxon>
        <taxon>Cyprinodontiformes</taxon>
        <taxon>Poeciliidae</taxon>
        <taxon>Poeciliinae</taxon>
        <taxon>Poeciliopsis</taxon>
    </lineage>
</organism>
<evidence type="ECO:0000259" key="3">
    <source>
        <dbReference type="PROSITE" id="PS50958"/>
    </source>
</evidence>
<proteinExistence type="predicted"/>
<feature type="domain" description="SMB" evidence="3">
    <location>
        <begin position="2"/>
        <end position="42"/>
    </location>
</feature>
<reference evidence="4" key="1">
    <citation type="submission" date="2014-12" db="EMBL/GenBank/DDBJ databases">
        <title>Parallel Evolution in Life History Adaptation Evident in the Tissue-Specific Poeciliopsis prolifica transcriptome.</title>
        <authorList>
            <person name="Jue N.K."/>
            <person name="Foley R.J."/>
            <person name="Obergfell C."/>
            <person name="Reznick D.N."/>
            <person name="O'Neill R.J."/>
            <person name="O'Neill M.J."/>
        </authorList>
    </citation>
    <scope>NUCLEOTIDE SEQUENCE</scope>
</reference>
<dbReference type="AlphaFoldDB" id="A0A0S7EV05"/>
<dbReference type="PROSITE" id="PS00524">
    <property type="entry name" value="SMB_1"/>
    <property type="match status" value="1"/>
</dbReference>
<dbReference type="InterPro" id="IPR001212">
    <property type="entry name" value="Somatomedin_B_dom"/>
</dbReference>
<dbReference type="SUPFAM" id="SSF90188">
    <property type="entry name" value="Somatomedin B domain"/>
    <property type="match status" value="1"/>
</dbReference>
<dbReference type="InterPro" id="IPR036024">
    <property type="entry name" value="Somatomedin_B-like_dom_sf"/>
</dbReference>